<proteinExistence type="predicted"/>
<dbReference type="InterPro" id="IPR009241">
    <property type="entry name" value="HigB-like"/>
</dbReference>
<accession>A0A1T4KS15</accession>
<sequence length="110" mass="13183">MKFEYYQDENGNIPFEDFLETLPDKDANKFRWMIGVVETLGLEVAKRQKWTKKLEDNLFELRSIQGNDIQRGLFFKYEAGKFVITHGFTKKTDKTPEREKEKARKIRNLF</sequence>
<protein>
    <submittedName>
        <fullName evidence="1">Phage-related protein</fullName>
    </submittedName>
</protein>
<name>A0A1T4KS15_9ENTE</name>
<gene>
    <name evidence="1" type="ORF">SAMN02745116_00358</name>
</gene>
<dbReference type="Pfam" id="PF05973">
    <property type="entry name" value="Gp49"/>
    <property type="match status" value="1"/>
</dbReference>
<organism evidence="1 2">
    <name type="scientific">Pilibacter termitis</name>
    <dbReference type="NCBI Taxonomy" id="263852"/>
    <lineage>
        <taxon>Bacteria</taxon>
        <taxon>Bacillati</taxon>
        <taxon>Bacillota</taxon>
        <taxon>Bacilli</taxon>
        <taxon>Lactobacillales</taxon>
        <taxon>Enterococcaceae</taxon>
        <taxon>Pilibacter</taxon>
    </lineage>
</organism>
<dbReference type="EMBL" id="FUXI01000003">
    <property type="protein sequence ID" value="SJZ45229.1"/>
    <property type="molecule type" value="Genomic_DNA"/>
</dbReference>
<dbReference type="Proteomes" id="UP000190328">
    <property type="component" value="Unassembled WGS sequence"/>
</dbReference>
<dbReference type="OrthoDB" id="573082at2"/>
<dbReference type="RefSeq" id="WP_078806323.1">
    <property type="nucleotide sequence ID" value="NZ_FUXI01000003.1"/>
</dbReference>
<dbReference type="STRING" id="263852.SAMN02745116_00358"/>
<evidence type="ECO:0000313" key="2">
    <source>
        <dbReference type="Proteomes" id="UP000190328"/>
    </source>
</evidence>
<reference evidence="2" key="1">
    <citation type="submission" date="2017-02" db="EMBL/GenBank/DDBJ databases">
        <authorList>
            <person name="Varghese N."/>
            <person name="Submissions S."/>
        </authorList>
    </citation>
    <scope>NUCLEOTIDE SEQUENCE [LARGE SCALE GENOMIC DNA]</scope>
    <source>
        <strain evidence="2">ATCC BAA-1030</strain>
    </source>
</reference>
<dbReference type="AlphaFoldDB" id="A0A1T4KS15"/>
<evidence type="ECO:0000313" key="1">
    <source>
        <dbReference type="EMBL" id="SJZ45229.1"/>
    </source>
</evidence>
<keyword evidence="2" id="KW-1185">Reference proteome</keyword>